<dbReference type="eggNOG" id="ENOG502SZ01">
    <property type="taxonomic scope" value="Eukaryota"/>
</dbReference>
<organism evidence="5 6">
    <name type="scientific">Strigamia maritima</name>
    <name type="common">European centipede</name>
    <name type="synonym">Geophilus maritimus</name>
    <dbReference type="NCBI Taxonomy" id="126957"/>
    <lineage>
        <taxon>Eukaryota</taxon>
        <taxon>Metazoa</taxon>
        <taxon>Ecdysozoa</taxon>
        <taxon>Arthropoda</taxon>
        <taxon>Myriapoda</taxon>
        <taxon>Chilopoda</taxon>
        <taxon>Pleurostigmophora</taxon>
        <taxon>Geophilomorpha</taxon>
        <taxon>Linotaeniidae</taxon>
        <taxon>Strigamia</taxon>
    </lineage>
</organism>
<evidence type="ECO:0000259" key="4">
    <source>
        <dbReference type="PROSITE" id="PS50158"/>
    </source>
</evidence>
<keyword evidence="2" id="KW-0175">Coiled coil</keyword>
<evidence type="ECO:0000313" key="6">
    <source>
        <dbReference type="Proteomes" id="UP000014500"/>
    </source>
</evidence>
<keyword evidence="6" id="KW-1185">Reference proteome</keyword>
<dbReference type="Pfam" id="PF00098">
    <property type="entry name" value="zf-CCHC"/>
    <property type="match status" value="1"/>
</dbReference>
<dbReference type="PhylomeDB" id="T1JLP7"/>
<feature type="region of interest" description="Disordered" evidence="3">
    <location>
        <begin position="139"/>
        <end position="173"/>
    </location>
</feature>
<accession>T1JLP7</accession>
<dbReference type="GO" id="GO:0008270">
    <property type="term" value="F:zinc ion binding"/>
    <property type="evidence" value="ECO:0007669"/>
    <property type="project" value="UniProtKB-KW"/>
</dbReference>
<dbReference type="HOGENOM" id="CLU_037256_1_0_1"/>
<evidence type="ECO:0000313" key="5">
    <source>
        <dbReference type="EnsemblMetazoa" id="SMAR014777-PA"/>
    </source>
</evidence>
<protein>
    <recommendedName>
        <fullName evidence="4">CCHC-type domain-containing protein</fullName>
    </recommendedName>
</protein>
<reference evidence="6" key="1">
    <citation type="submission" date="2011-05" db="EMBL/GenBank/DDBJ databases">
        <authorList>
            <person name="Richards S.R."/>
            <person name="Qu J."/>
            <person name="Jiang H."/>
            <person name="Jhangiani S.N."/>
            <person name="Agravi P."/>
            <person name="Goodspeed R."/>
            <person name="Gross S."/>
            <person name="Mandapat C."/>
            <person name="Jackson L."/>
            <person name="Mathew T."/>
            <person name="Pu L."/>
            <person name="Thornton R."/>
            <person name="Saada N."/>
            <person name="Wilczek-Boney K.B."/>
            <person name="Lee S."/>
            <person name="Kovar C."/>
            <person name="Wu Y."/>
            <person name="Scherer S.E."/>
            <person name="Worley K.C."/>
            <person name="Muzny D.M."/>
            <person name="Gibbs R."/>
        </authorList>
    </citation>
    <scope>NUCLEOTIDE SEQUENCE</scope>
    <source>
        <strain evidence="6">Brora</strain>
    </source>
</reference>
<dbReference type="SUPFAM" id="SSF57756">
    <property type="entry name" value="Retrovirus zinc finger-like domains"/>
    <property type="match status" value="1"/>
</dbReference>
<dbReference type="AlphaFoldDB" id="T1JLP7"/>
<feature type="compositionally biased region" description="Basic residues" evidence="3">
    <location>
        <begin position="147"/>
        <end position="161"/>
    </location>
</feature>
<feature type="coiled-coil region" evidence="2">
    <location>
        <begin position="2"/>
        <end position="29"/>
    </location>
</feature>
<dbReference type="EMBL" id="JH430364">
    <property type="status" value="NOT_ANNOTATED_CDS"/>
    <property type="molecule type" value="Genomic_DNA"/>
</dbReference>
<sequence length="236" mass="26764">MRRHENEELDSFMARLDKAEDDMVAANDKLKPEDHIKAYLMISRIGKEFEHQIQSIYQWKKKDFTYDNICTALLAESNQRRLVETSEKNLEAATAYASSLKGQSVKSEVNSANSTDKAYLRSIVCLSCGTNGHFARDCAKPKDHRGGKQPRSRSRGRRQGRRAPNPTPESQMTKQAWFAKAAGEPAVIQAPRVCSANIQNGKMEWFLDICASHHVCSDRNLFCERVQGQLCLHFSK</sequence>
<name>T1JLP7_STRMM</name>
<keyword evidence="1" id="KW-0479">Metal-binding</keyword>
<evidence type="ECO:0000256" key="1">
    <source>
        <dbReference type="PROSITE-ProRule" id="PRU00047"/>
    </source>
</evidence>
<dbReference type="Gene3D" id="4.10.60.10">
    <property type="entry name" value="Zinc finger, CCHC-type"/>
    <property type="match status" value="1"/>
</dbReference>
<dbReference type="InterPro" id="IPR001878">
    <property type="entry name" value="Znf_CCHC"/>
</dbReference>
<dbReference type="Proteomes" id="UP000014500">
    <property type="component" value="Unassembled WGS sequence"/>
</dbReference>
<dbReference type="GO" id="GO:0003676">
    <property type="term" value="F:nucleic acid binding"/>
    <property type="evidence" value="ECO:0007669"/>
    <property type="project" value="InterPro"/>
</dbReference>
<dbReference type="InterPro" id="IPR036875">
    <property type="entry name" value="Znf_CCHC_sf"/>
</dbReference>
<proteinExistence type="predicted"/>
<evidence type="ECO:0000256" key="3">
    <source>
        <dbReference type="SAM" id="MobiDB-lite"/>
    </source>
</evidence>
<evidence type="ECO:0000256" key="2">
    <source>
        <dbReference type="SAM" id="Coils"/>
    </source>
</evidence>
<feature type="domain" description="CCHC-type" evidence="4">
    <location>
        <begin position="125"/>
        <end position="138"/>
    </location>
</feature>
<dbReference type="PROSITE" id="PS50158">
    <property type="entry name" value="ZF_CCHC"/>
    <property type="match status" value="1"/>
</dbReference>
<reference evidence="5" key="2">
    <citation type="submission" date="2015-02" db="UniProtKB">
        <authorList>
            <consortium name="EnsemblMetazoa"/>
        </authorList>
    </citation>
    <scope>IDENTIFICATION</scope>
</reference>
<keyword evidence="1" id="KW-0862">Zinc</keyword>
<keyword evidence="1" id="KW-0863">Zinc-finger</keyword>
<dbReference type="EnsemblMetazoa" id="SMAR014777-RA">
    <property type="protein sequence ID" value="SMAR014777-PA"/>
    <property type="gene ID" value="SMAR014777"/>
</dbReference>